<evidence type="ECO:0000313" key="2">
    <source>
        <dbReference type="Proteomes" id="UP000017667"/>
    </source>
</evidence>
<sequence length="29" mass="3559">MNAKYRMSYEYIPTLSNQPLKIKLYQSFM</sequence>
<accession>N9GNC8</accession>
<proteinExistence type="predicted"/>
<name>N9GNC8_ACIHA</name>
<reference evidence="1 2" key="1">
    <citation type="submission" date="2013-02" db="EMBL/GenBank/DDBJ databases">
        <title>The Genome Sequence of Acinetobacter haemolyticus CIP 64.3.</title>
        <authorList>
            <consortium name="The Broad Institute Genome Sequencing Platform"/>
            <consortium name="The Broad Institute Genome Sequencing Center for Infectious Disease"/>
            <person name="Cerqueira G."/>
            <person name="Feldgarden M."/>
            <person name="Courvalin P."/>
            <person name="Perichon B."/>
            <person name="Grillot-Courvalin C."/>
            <person name="Clermont D."/>
            <person name="Rocha E."/>
            <person name="Yoon E.-J."/>
            <person name="Nemec A."/>
            <person name="Walker B."/>
            <person name="Young S.K."/>
            <person name="Zeng Q."/>
            <person name="Gargeya S."/>
            <person name="Fitzgerald M."/>
            <person name="Haas B."/>
            <person name="Abouelleil A."/>
            <person name="Alvarado L."/>
            <person name="Arachchi H.M."/>
            <person name="Berlin A.M."/>
            <person name="Chapman S.B."/>
            <person name="Dewar J."/>
            <person name="Goldberg J."/>
            <person name="Griggs A."/>
            <person name="Gujja S."/>
            <person name="Hansen M."/>
            <person name="Howarth C."/>
            <person name="Imamovic A."/>
            <person name="Larimer J."/>
            <person name="McCowan C."/>
            <person name="Murphy C."/>
            <person name="Neiman D."/>
            <person name="Pearson M."/>
            <person name="Priest M."/>
            <person name="Roberts A."/>
            <person name="Saif S."/>
            <person name="Shea T."/>
            <person name="Sisk P."/>
            <person name="Sykes S."/>
            <person name="Wortman J."/>
            <person name="Nusbaum C."/>
            <person name="Birren B."/>
        </authorList>
    </citation>
    <scope>NUCLEOTIDE SEQUENCE [LARGE SCALE GENOMIC DNA]</scope>
    <source>
        <strain evidence="1 2">CIP 64.3</strain>
    </source>
</reference>
<evidence type="ECO:0000313" key="1">
    <source>
        <dbReference type="EMBL" id="ENW18569.1"/>
    </source>
</evidence>
<comment type="caution">
    <text evidence="1">The sequence shown here is derived from an EMBL/GenBank/DDBJ whole genome shotgun (WGS) entry which is preliminary data.</text>
</comment>
<dbReference type="HOGENOM" id="CLU_3408408_0_0_6"/>
<protein>
    <submittedName>
        <fullName evidence="1">Uncharacterized protein</fullName>
    </submittedName>
</protein>
<dbReference type="Proteomes" id="UP000017667">
    <property type="component" value="Unassembled WGS sequence"/>
</dbReference>
<gene>
    <name evidence="1" type="ORF">F927_01348</name>
</gene>
<dbReference type="EMBL" id="APQQ01000019">
    <property type="protein sequence ID" value="ENW18569.1"/>
    <property type="molecule type" value="Genomic_DNA"/>
</dbReference>
<dbReference type="AlphaFoldDB" id="N9GNC8"/>
<organism evidence="1 2">
    <name type="scientific">Acinetobacter haemolyticus CIP 64.3 = MTCC 9819</name>
    <dbReference type="NCBI Taxonomy" id="1217659"/>
    <lineage>
        <taxon>Bacteria</taxon>
        <taxon>Pseudomonadati</taxon>
        <taxon>Pseudomonadota</taxon>
        <taxon>Gammaproteobacteria</taxon>
        <taxon>Moraxellales</taxon>
        <taxon>Moraxellaceae</taxon>
        <taxon>Acinetobacter</taxon>
    </lineage>
</organism>
<keyword evidence="2" id="KW-1185">Reference proteome</keyword>